<sequence>MNMQPLIDEQGNWTAELGQAKLKNTSGTTIGSSGIGEDVIDDDAEHEFRTKFKADHVGRKGTTKNVIPEEHEEDEEEEEEEEEEEDEDDGWIDETGRWG</sequence>
<evidence type="ECO:0000313" key="2">
    <source>
        <dbReference type="EMBL" id="BBG93376.1"/>
    </source>
</evidence>
<dbReference type="AlphaFoldDB" id="A0A4Y1QNH6"/>
<feature type="region of interest" description="Disordered" evidence="1">
    <location>
        <begin position="53"/>
        <end position="99"/>
    </location>
</feature>
<evidence type="ECO:0000256" key="1">
    <source>
        <dbReference type="SAM" id="MobiDB-lite"/>
    </source>
</evidence>
<gene>
    <name evidence="2" type="ORF">Prudu_001367</name>
</gene>
<reference evidence="2" key="1">
    <citation type="journal article" date="2019" name="Science">
        <title>Mutation of a bHLH transcription factor allowed almond domestication.</title>
        <authorList>
            <person name="Sanchez-Perez R."/>
            <person name="Pavan S."/>
            <person name="Mazzeo R."/>
            <person name="Moldovan C."/>
            <person name="Aiese Cigliano R."/>
            <person name="Del Cueto J."/>
            <person name="Ricciardi F."/>
            <person name="Lotti C."/>
            <person name="Ricciardi L."/>
            <person name="Dicenta F."/>
            <person name="Lopez-Marques R.L."/>
            <person name="Lindberg Moller B."/>
        </authorList>
    </citation>
    <scope>NUCLEOTIDE SEQUENCE</scope>
</reference>
<feature type="compositionally biased region" description="Acidic residues" evidence="1">
    <location>
        <begin position="70"/>
        <end position="92"/>
    </location>
</feature>
<name>A0A4Y1QNH6_PRUDU</name>
<organism evidence="2">
    <name type="scientific">Prunus dulcis</name>
    <name type="common">Almond</name>
    <name type="synonym">Amygdalus dulcis</name>
    <dbReference type="NCBI Taxonomy" id="3755"/>
    <lineage>
        <taxon>Eukaryota</taxon>
        <taxon>Viridiplantae</taxon>
        <taxon>Streptophyta</taxon>
        <taxon>Embryophyta</taxon>
        <taxon>Tracheophyta</taxon>
        <taxon>Spermatophyta</taxon>
        <taxon>Magnoliopsida</taxon>
        <taxon>eudicotyledons</taxon>
        <taxon>Gunneridae</taxon>
        <taxon>Pentapetalae</taxon>
        <taxon>rosids</taxon>
        <taxon>fabids</taxon>
        <taxon>Rosales</taxon>
        <taxon>Rosaceae</taxon>
        <taxon>Amygdaloideae</taxon>
        <taxon>Amygdaleae</taxon>
        <taxon>Prunus</taxon>
    </lineage>
</organism>
<dbReference type="EMBL" id="AP019297">
    <property type="protein sequence ID" value="BBG93376.1"/>
    <property type="molecule type" value="Genomic_DNA"/>
</dbReference>
<proteinExistence type="predicted"/>
<accession>A0A4Y1QNH6</accession>
<protein>
    <submittedName>
        <fullName evidence="2">Nucleosome assembly protein 1</fullName>
    </submittedName>
</protein>